<dbReference type="Proteomes" id="UP001234297">
    <property type="component" value="Chromosome 1"/>
</dbReference>
<keyword evidence="2" id="KW-1185">Reference proteome</keyword>
<protein>
    <submittedName>
        <fullName evidence="1">Uncharacterized protein</fullName>
    </submittedName>
</protein>
<accession>A0ACC2MP36</accession>
<reference evidence="1 2" key="1">
    <citation type="journal article" date="2022" name="Hortic Res">
        <title>A haplotype resolved chromosomal level avocado genome allows analysis of novel avocado genes.</title>
        <authorList>
            <person name="Nath O."/>
            <person name="Fletcher S.J."/>
            <person name="Hayward A."/>
            <person name="Shaw L.M."/>
            <person name="Masouleh A.K."/>
            <person name="Furtado A."/>
            <person name="Henry R.J."/>
            <person name="Mitter N."/>
        </authorList>
    </citation>
    <scope>NUCLEOTIDE SEQUENCE [LARGE SCALE GENOMIC DNA]</scope>
    <source>
        <strain evidence="2">cv. Hass</strain>
    </source>
</reference>
<evidence type="ECO:0000313" key="2">
    <source>
        <dbReference type="Proteomes" id="UP001234297"/>
    </source>
</evidence>
<evidence type="ECO:0000313" key="1">
    <source>
        <dbReference type="EMBL" id="KAJ8647378.1"/>
    </source>
</evidence>
<organism evidence="1 2">
    <name type="scientific">Persea americana</name>
    <name type="common">Avocado</name>
    <dbReference type="NCBI Taxonomy" id="3435"/>
    <lineage>
        <taxon>Eukaryota</taxon>
        <taxon>Viridiplantae</taxon>
        <taxon>Streptophyta</taxon>
        <taxon>Embryophyta</taxon>
        <taxon>Tracheophyta</taxon>
        <taxon>Spermatophyta</taxon>
        <taxon>Magnoliopsida</taxon>
        <taxon>Magnoliidae</taxon>
        <taxon>Laurales</taxon>
        <taxon>Lauraceae</taxon>
        <taxon>Persea</taxon>
    </lineage>
</organism>
<proteinExistence type="predicted"/>
<comment type="caution">
    <text evidence="1">The sequence shown here is derived from an EMBL/GenBank/DDBJ whole genome shotgun (WGS) entry which is preliminary data.</text>
</comment>
<sequence>MVSFSSKKEEIVIVGGGISGLATALALHRKGLRSVVLEKGDSLRKTGVAFSMYTNGWLALDQLGVGTKLRSKAISLQMWRETWLDDGTIREIPVGKGEFRCVTRRDLIEILAEALPAGTMRFGCHVVGVQTDTLTCHHILRLADGSIIRSKVLIGCDGVNSAVADSLKIKPTKVSQIQTLRCLTNYPDGHCFGDVALRLMGNGIMLGVVPVDEKLICWFISWTRPLGDFGNTRDTKILKEAALNKMKDFPPEAVEVVKNCDPETIIFTRVRYRAPWDLLLPSFREGNMTVAGDAMHVMGPFMGQGAASALEDAVVLARCLAHGMCNRNVSSWQLQKSIGKALDKYVRERRLRVIRLSMQTFLRQSMQLPLPVPVKLVILLILVAIFGKPLSHSQYNCGPL</sequence>
<dbReference type="EMBL" id="CM056809">
    <property type="protein sequence ID" value="KAJ8647378.1"/>
    <property type="molecule type" value="Genomic_DNA"/>
</dbReference>
<gene>
    <name evidence="1" type="ORF">MRB53_000401</name>
</gene>
<name>A0ACC2MP36_PERAE</name>